<dbReference type="EMBL" id="SSTD01003661">
    <property type="protein sequence ID" value="TYK25855.1"/>
    <property type="molecule type" value="Genomic_DNA"/>
</dbReference>
<evidence type="ECO:0000313" key="1">
    <source>
        <dbReference type="EMBL" id="TYK25855.1"/>
    </source>
</evidence>
<accession>A0A5D3DQU4</accession>
<dbReference type="AlphaFoldDB" id="A0A5D3DQU4"/>
<organism evidence="1 2">
    <name type="scientific">Cucumis melo var. makuwa</name>
    <name type="common">Oriental melon</name>
    <dbReference type="NCBI Taxonomy" id="1194695"/>
    <lineage>
        <taxon>Eukaryota</taxon>
        <taxon>Viridiplantae</taxon>
        <taxon>Streptophyta</taxon>
        <taxon>Embryophyta</taxon>
        <taxon>Tracheophyta</taxon>
        <taxon>Spermatophyta</taxon>
        <taxon>Magnoliopsida</taxon>
        <taxon>eudicotyledons</taxon>
        <taxon>Gunneridae</taxon>
        <taxon>Pentapetalae</taxon>
        <taxon>rosids</taxon>
        <taxon>fabids</taxon>
        <taxon>Cucurbitales</taxon>
        <taxon>Cucurbitaceae</taxon>
        <taxon>Benincaseae</taxon>
        <taxon>Cucumis</taxon>
    </lineage>
</organism>
<comment type="caution">
    <text evidence="1">The sequence shown here is derived from an EMBL/GenBank/DDBJ whole genome shotgun (WGS) entry which is preliminary data.</text>
</comment>
<sequence>MAQLAQLGRQADEEDGDTLMRWTAEMKWRWLNVAWILWFSEEFPNSSFYGETSKFDIRTCEENDVGNVKEMIEVAHEEYPKDLNGFEKLLIDAEKPLYEGCKKYTKLSTLVKLYNLKVSWSLGRKLGSSKELQSLRVFLKLESSKKACIFKGASIFEGVLEVGVLKESFWGLGRKFVSSKKLQSLRVFLKLKSSKKACIFKEASIFGGRSFDLRGWLTSGVEKASISWENFL</sequence>
<reference evidence="1 2" key="1">
    <citation type="submission" date="2019-08" db="EMBL/GenBank/DDBJ databases">
        <title>Draft genome sequences of two oriental melons (Cucumis melo L. var makuwa).</title>
        <authorList>
            <person name="Kwon S.-Y."/>
        </authorList>
    </citation>
    <scope>NUCLEOTIDE SEQUENCE [LARGE SCALE GENOMIC DNA]</scope>
    <source>
        <strain evidence="2">cv. Chang Bougi</strain>
        <tissue evidence="1">Leaf</tissue>
    </source>
</reference>
<protein>
    <submittedName>
        <fullName evidence="1">36.4 kDa proline-rich protein-like</fullName>
    </submittedName>
</protein>
<gene>
    <name evidence="1" type="ORF">E5676_scaffold436G00680</name>
</gene>
<proteinExistence type="predicted"/>
<dbReference type="Proteomes" id="UP000321947">
    <property type="component" value="Unassembled WGS sequence"/>
</dbReference>
<name>A0A5D3DQU4_CUCMM</name>
<evidence type="ECO:0000313" key="2">
    <source>
        <dbReference type="Proteomes" id="UP000321947"/>
    </source>
</evidence>